<sequence>MAMGTKTFRRIAVLLLSVWVLSALTLLPPGRAAATGSPVFNASFEEPVTGSQIPGWSEFIAPGSVKVSYGVTNEKARTGSYSLKLTDMDDGKGVAIWSQPIPIIAGETYTGSVWIYIEGSTFNNGSGSVPNRASFVMRFYDENGTQVGGDNGVVHHSAGQSQWVKLQTGALTAPANAKTVRVMASVSNLWQTNGAYYDDFHIDGVFPTEDIPAVQSLALAGPASVPINGTYEVGLSARGASGLYAVNASIYFDPQQFQFVSAEGAGPFASEGQALFRSQQTQSGKVQIVATQLGNHAVTGDVQVATLRFKPLQKTDAAVIRLDRGATTAKIDADETGKLYTLGTDVELSVGIRDRLEDVTGDGKVNLADLVAAARKVGTAVSPDTAKFDLNADGKIDIADLSLISLAIFEGGAP</sequence>
<dbReference type="Pfam" id="PF00963">
    <property type="entry name" value="Cohesin"/>
    <property type="match status" value="1"/>
</dbReference>
<dbReference type="InterPro" id="IPR036439">
    <property type="entry name" value="Dockerin_dom_sf"/>
</dbReference>
<dbReference type="CDD" id="cd14254">
    <property type="entry name" value="Dockerin_II"/>
    <property type="match status" value="1"/>
</dbReference>
<dbReference type="SUPFAM" id="SSF49384">
    <property type="entry name" value="Carbohydrate-binding domain"/>
    <property type="match status" value="1"/>
</dbReference>
<dbReference type="InterPro" id="IPR008979">
    <property type="entry name" value="Galactose-bd-like_sf"/>
</dbReference>
<dbReference type="InterPro" id="IPR008965">
    <property type="entry name" value="CBM2/CBM3_carb-bd_dom_sf"/>
</dbReference>
<dbReference type="PROSITE" id="PS00018">
    <property type="entry name" value="EF_HAND_1"/>
    <property type="match status" value="1"/>
</dbReference>
<dbReference type="Gene3D" id="2.60.120.260">
    <property type="entry name" value="Galactose-binding domain-like"/>
    <property type="match status" value="1"/>
</dbReference>
<dbReference type="InterPro" id="IPR002105">
    <property type="entry name" value="Dockerin_1_rpt"/>
</dbReference>
<comment type="caution">
    <text evidence="3">The sequence shown here is derived from an EMBL/GenBank/DDBJ whole genome shotgun (WGS) entry which is preliminary data.</text>
</comment>
<keyword evidence="1" id="KW-0378">Hydrolase</keyword>
<accession>A0ABW2V131</accession>
<dbReference type="Pfam" id="PF00404">
    <property type="entry name" value="Dockerin_1"/>
    <property type="match status" value="1"/>
</dbReference>
<dbReference type="PROSITE" id="PS51766">
    <property type="entry name" value="DOCKERIN"/>
    <property type="match status" value="1"/>
</dbReference>
<protein>
    <submittedName>
        <fullName evidence="3">Cohesin domain-containing protein</fullName>
    </submittedName>
</protein>
<feature type="domain" description="Dockerin" evidence="2">
    <location>
        <begin position="352"/>
        <end position="414"/>
    </location>
</feature>
<evidence type="ECO:0000313" key="3">
    <source>
        <dbReference type="EMBL" id="MFC7749857.1"/>
    </source>
</evidence>
<dbReference type="CDD" id="cd08547">
    <property type="entry name" value="Type_II_cohesin"/>
    <property type="match status" value="1"/>
</dbReference>
<dbReference type="InterPro" id="IPR016134">
    <property type="entry name" value="Dockerin_dom"/>
</dbReference>
<dbReference type="InterPro" id="IPR003305">
    <property type="entry name" value="CenC_carb-bd"/>
</dbReference>
<reference evidence="4" key="1">
    <citation type="journal article" date="2019" name="Int. J. Syst. Evol. Microbiol.">
        <title>The Global Catalogue of Microorganisms (GCM) 10K type strain sequencing project: providing services to taxonomists for standard genome sequencing and annotation.</title>
        <authorList>
            <consortium name="The Broad Institute Genomics Platform"/>
            <consortium name="The Broad Institute Genome Sequencing Center for Infectious Disease"/>
            <person name="Wu L."/>
            <person name="Ma J."/>
        </authorList>
    </citation>
    <scope>NUCLEOTIDE SEQUENCE [LARGE SCALE GENOMIC DNA]</scope>
    <source>
        <strain evidence="4">JCM 18657</strain>
    </source>
</reference>
<dbReference type="Pfam" id="PF02018">
    <property type="entry name" value="CBM_4_9"/>
    <property type="match status" value="1"/>
</dbReference>
<dbReference type="EMBL" id="JBHTGQ010000018">
    <property type="protein sequence ID" value="MFC7749857.1"/>
    <property type="molecule type" value="Genomic_DNA"/>
</dbReference>
<organism evidence="3 4">
    <name type="scientific">Paenibacillus thermoaerophilus</name>
    <dbReference type="NCBI Taxonomy" id="1215385"/>
    <lineage>
        <taxon>Bacteria</taxon>
        <taxon>Bacillati</taxon>
        <taxon>Bacillota</taxon>
        <taxon>Bacilli</taxon>
        <taxon>Bacillales</taxon>
        <taxon>Paenibacillaceae</taxon>
        <taxon>Paenibacillus</taxon>
    </lineage>
</organism>
<dbReference type="SUPFAM" id="SSF49785">
    <property type="entry name" value="Galactose-binding domain-like"/>
    <property type="match status" value="1"/>
</dbReference>
<gene>
    <name evidence="3" type="ORF">ACFQWB_07880</name>
</gene>
<proteinExistence type="predicted"/>
<name>A0ABW2V131_9BACL</name>
<dbReference type="InterPro" id="IPR002102">
    <property type="entry name" value="Cohesin_dom"/>
</dbReference>
<evidence type="ECO:0000256" key="1">
    <source>
        <dbReference type="ARBA" id="ARBA00022801"/>
    </source>
</evidence>
<dbReference type="InterPro" id="IPR018247">
    <property type="entry name" value="EF_Hand_1_Ca_BS"/>
</dbReference>
<dbReference type="SUPFAM" id="SSF63446">
    <property type="entry name" value="Type I dockerin domain"/>
    <property type="match status" value="1"/>
</dbReference>
<dbReference type="Proteomes" id="UP001596528">
    <property type="component" value="Unassembled WGS sequence"/>
</dbReference>
<evidence type="ECO:0000313" key="4">
    <source>
        <dbReference type="Proteomes" id="UP001596528"/>
    </source>
</evidence>
<dbReference type="Gene3D" id="2.60.40.680">
    <property type="match status" value="1"/>
</dbReference>
<evidence type="ECO:0000259" key="2">
    <source>
        <dbReference type="PROSITE" id="PS51766"/>
    </source>
</evidence>
<keyword evidence="4" id="KW-1185">Reference proteome</keyword>
<dbReference type="Gene3D" id="1.10.1330.10">
    <property type="entry name" value="Dockerin domain"/>
    <property type="match status" value="1"/>
</dbReference>
<dbReference type="RefSeq" id="WP_138788156.1">
    <property type="nucleotide sequence ID" value="NZ_JBHTGQ010000018.1"/>
</dbReference>